<name>A0A558HFB6_9GAMM</name>
<gene>
    <name evidence="5" type="ORF">FQP86_15795</name>
</gene>
<keyword evidence="2 5" id="KW-0238">DNA-binding</keyword>
<dbReference type="PANTHER" id="PTHR30146">
    <property type="entry name" value="LACI-RELATED TRANSCRIPTIONAL REPRESSOR"/>
    <property type="match status" value="1"/>
</dbReference>
<protein>
    <submittedName>
        <fullName evidence="5">LacI family DNA-binding transcriptional regulator</fullName>
    </submittedName>
</protein>
<comment type="caution">
    <text evidence="5">The sequence shown here is derived from an EMBL/GenBank/DDBJ whole genome shotgun (WGS) entry which is preliminary data.</text>
</comment>
<dbReference type="Gene3D" id="1.10.260.40">
    <property type="entry name" value="lambda repressor-like DNA-binding domains"/>
    <property type="match status" value="1"/>
</dbReference>
<dbReference type="STRING" id="553385.GCA_000591415_03356"/>
<evidence type="ECO:0000256" key="1">
    <source>
        <dbReference type="ARBA" id="ARBA00023015"/>
    </source>
</evidence>
<dbReference type="OrthoDB" id="5681588at2"/>
<dbReference type="EMBL" id="VNFH01000012">
    <property type="protein sequence ID" value="TVU67829.1"/>
    <property type="molecule type" value="Genomic_DNA"/>
</dbReference>
<keyword evidence="6" id="KW-1185">Reference proteome</keyword>
<evidence type="ECO:0000313" key="5">
    <source>
        <dbReference type="EMBL" id="TVU67829.1"/>
    </source>
</evidence>
<dbReference type="InterPro" id="IPR000843">
    <property type="entry name" value="HTH_LacI"/>
</dbReference>
<dbReference type="PROSITE" id="PS50932">
    <property type="entry name" value="HTH_LACI_2"/>
    <property type="match status" value="1"/>
</dbReference>
<evidence type="ECO:0000313" key="6">
    <source>
        <dbReference type="Proteomes" id="UP000319941"/>
    </source>
</evidence>
<dbReference type="InterPro" id="IPR028082">
    <property type="entry name" value="Peripla_BP_I"/>
</dbReference>
<reference evidence="5 6" key="1">
    <citation type="submission" date="2019-07" db="EMBL/GenBank/DDBJ databases">
        <title>Diversity of Bacteria from Kongsfjorden, Arctic.</title>
        <authorList>
            <person name="Yu Y."/>
        </authorList>
    </citation>
    <scope>NUCLEOTIDE SEQUENCE [LARGE SCALE GENOMIC DNA]</scope>
    <source>
        <strain evidence="5 6">SM1923</strain>
    </source>
</reference>
<dbReference type="InterPro" id="IPR001761">
    <property type="entry name" value="Peripla_BP/Lac1_sug-bd_dom"/>
</dbReference>
<evidence type="ECO:0000256" key="3">
    <source>
        <dbReference type="ARBA" id="ARBA00023163"/>
    </source>
</evidence>
<dbReference type="SMART" id="SM00354">
    <property type="entry name" value="HTH_LACI"/>
    <property type="match status" value="1"/>
</dbReference>
<sequence>MPSFPAARATMPPLPSKSPRLKRVTLADIAARLGVTKVTVSRALNQPEKVSDVMRERVRECAHELGYMPNRQAGSLASGRSQLIALLIPSLSNAVFSELHRGLEAPLAARGYQLLIGHTGYSMEEEERLIETWLSFGVDGLVLCGSRHSKRAIEMIARSGCAVVECMEKREAPLDMAVGLDQHAAGRAMTEAMITRGHQRIGLMAARMDQRVEQRLGGWQSALEAAGLTQDYLMTTTAPSSVQLGSELLAEMLQRWPELDAIFCCNDDLAAGALFECQRRHIAVPADIALAGFNGLEMTRSTCPPLASVVTPRRDIGARAAALMLARLEGDTDATPSGHWEDLGFSLQTGGSL</sequence>
<dbReference type="SUPFAM" id="SSF53822">
    <property type="entry name" value="Periplasmic binding protein-like I"/>
    <property type="match status" value="1"/>
</dbReference>
<evidence type="ECO:0000256" key="2">
    <source>
        <dbReference type="ARBA" id="ARBA00023125"/>
    </source>
</evidence>
<dbReference type="CDD" id="cd01392">
    <property type="entry name" value="HTH_LacI"/>
    <property type="match status" value="1"/>
</dbReference>
<dbReference type="GO" id="GO:0003700">
    <property type="term" value="F:DNA-binding transcription factor activity"/>
    <property type="evidence" value="ECO:0007669"/>
    <property type="project" value="TreeGrafter"/>
</dbReference>
<evidence type="ECO:0000259" key="4">
    <source>
        <dbReference type="PROSITE" id="PS50932"/>
    </source>
</evidence>
<keyword evidence="1" id="KW-0805">Transcription regulation</keyword>
<dbReference type="AlphaFoldDB" id="A0A558HFB6"/>
<dbReference type="SUPFAM" id="SSF47413">
    <property type="entry name" value="lambda repressor-like DNA-binding domains"/>
    <property type="match status" value="1"/>
</dbReference>
<keyword evidence="3" id="KW-0804">Transcription</keyword>
<dbReference type="Proteomes" id="UP000319941">
    <property type="component" value="Unassembled WGS sequence"/>
</dbReference>
<dbReference type="Pfam" id="PF00532">
    <property type="entry name" value="Peripla_BP_1"/>
    <property type="match status" value="1"/>
</dbReference>
<proteinExistence type="predicted"/>
<dbReference type="InterPro" id="IPR010982">
    <property type="entry name" value="Lambda_DNA-bd_dom_sf"/>
</dbReference>
<dbReference type="CDD" id="cd01575">
    <property type="entry name" value="PBP1_GntR"/>
    <property type="match status" value="1"/>
</dbReference>
<dbReference type="Pfam" id="PF00356">
    <property type="entry name" value="LacI"/>
    <property type="match status" value="1"/>
</dbReference>
<feature type="domain" description="HTH lacI-type" evidence="4">
    <location>
        <begin position="24"/>
        <end position="78"/>
    </location>
</feature>
<accession>A0A558HFB6</accession>
<dbReference type="Gene3D" id="3.40.50.2300">
    <property type="match status" value="2"/>
</dbReference>
<organism evidence="5 6">
    <name type="scientific">Cobetia crustatorum</name>
    <dbReference type="NCBI Taxonomy" id="553385"/>
    <lineage>
        <taxon>Bacteria</taxon>
        <taxon>Pseudomonadati</taxon>
        <taxon>Pseudomonadota</taxon>
        <taxon>Gammaproteobacteria</taxon>
        <taxon>Oceanospirillales</taxon>
        <taxon>Halomonadaceae</taxon>
        <taxon>Cobetia</taxon>
    </lineage>
</organism>
<dbReference type="GO" id="GO:0000976">
    <property type="term" value="F:transcription cis-regulatory region binding"/>
    <property type="evidence" value="ECO:0007669"/>
    <property type="project" value="TreeGrafter"/>
</dbReference>
<dbReference type="PANTHER" id="PTHR30146:SF2">
    <property type="entry name" value="HTH-TYPE TRANSCRIPTIONAL REGULATOR GNTR"/>
    <property type="match status" value="1"/>
</dbReference>